<feature type="chain" id="PRO_5011667375" evidence="1">
    <location>
        <begin position="27"/>
        <end position="167"/>
    </location>
</feature>
<evidence type="ECO:0000313" key="2">
    <source>
        <dbReference type="EMBL" id="SDO11454.1"/>
    </source>
</evidence>
<organism evidence="2 3">
    <name type="scientific">Nocardioides szechwanensis</name>
    <dbReference type="NCBI Taxonomy" id="1005944"/>
    <lineage>
        <taxon>Bacteria</taxon>
        <taxon>Bacillati</taxon>
        <taxon>Actinomycetota</taxon>
        <taxon>Actinomycetes</taxon>
        <taxon>Propionibacteriales</taxon>
        <taxon>Nocardioidaceae</taxon>
        <taxon>Nocardioides</taxon>
    </lineage>
</organism>
<evidence type="ECO:0000256" key="1">
    <source>
        <dbReference type="SAM" id="SignalP"/>
    </source>
</evidence>
<keyword evidence="1" id="KW-0732">Signal</keyword>
<gene>
    <name evidence="2" type="ORF">SAMN05192576_3375</name>
</gene>
<accession>A0A1H0GXD4</accession>
<dbReference type="STRING" id="1005944.SAMN05192576_3375"/>
<sequence length="167" mass="17929">MTRWPASILAGLLCALTVLTAAPASAAKSWPPLVVSRSGEVWTPNLTRPLFRESVRWVPGDSSSRTFYARNQSGQKARLGIVVDVTDGSRWLCCGHLRLAIAIDGRWRPIAFAQSTGVGRLVLNPGDVVPVTVQFRLLGPAAAAAMARSLTFSLNLRLTELPAPRAA</sequence>
<dbReference type="Proteomes" id="UP000199004">
    <property type="component" value="Unassembled WGS sequence"/>
</dbReference>
<feature type="signal peptide" evidence="1">
    <location>
        <begin position="1"/>
        <end position="26"/>
    </location>
</feature>
<keyword evidence="3" id="KW-1185">Reference proteome</keyword>
<name>A0A1H0GXD4_9ACTN</name>
<dbReference type="EMBL" id="FNIC01000006">
    <property type="protein sequence ID" value="SDO11454.1"/>
    <property type="molecule type" value="Genomic_DNA"/>
</dbReference>
<dbReference type="OrthoDB" id="5149814at2"/>
<reference evidence="2 3" key="1">
    <citation type="submission" date="2016-10" db="EMBL/GenBank/DDBJ databases">
        <authorList>
            <person name="de Groot N.N."/>
        </authorList>
    </citation>
    <scope>NUCLEOTIDE SEQUENCE [LARGE SCALE GENOMIC DNA]</scope>
    <source>
        <strain evidence="2 3">CGMCC 1.11147</strain>
    </source>
</reference>
<protein>
    <submittedName>
        <fullName evidence="2">Uncharacterized protein</fullName>
    </submittedName>
</protein>
<evidence type="ECO:0000313" key="3">
    <source>
        <dbReference type="Proteomes" id="UP000199004"/>
    </source>
</evidence>
<dbReference type="RefSeq" id="WP_143016227.1">
    <property type="nucleotide sequence ID" value="NZ_BKAE01000008.1"/>
</dbReference>
<dbReference type="AlphaFoldDB" id="A0A1H0GXD4"/>
<proteinExistence type="predicted"/>